<keyword evidence="6" id="KW-0663">Pyridoxal phosphate</keyword>
<keyword evidence="5" id="KW-0479">Metal-binding</keyword>
<dbReference type="Pfam" id="PF00266">
    <property type="entry name" value="Aminotran_5"/>
    <property type="match status" value="1"/>
</dbReference>
<evidence type="ECO:0000256" key="5">
    <source>
        <dbReference type="ARBA" id="ARBA00022723"/>
    </source>
</evidence>
<dbReference type="InterPro" id="IPR016454">
    <property type="entry name" value="Cysteine_dSase"/>
</dbReference>
<evidence type="ECO:0000256" key="9">
    <source>
        <dbReference type="ARBA" id="ARBA00050776"/>
    </source>
</evidence>
<dbReference type="GO" id="GO:0051536">
    <property type="term" value="F:iron-sulfur cluster binding"/>
    <property type="evidence" value="ECO:0007669"/>
    <property type="project" value="UniProtKB-KW"/>
</dbReference>
<evidence type="ECO:0000256" key="10">
    <source>
        <dbReference type="RuleBase" id="RU004504"/>
    </source>
</evidence>
<dbReference type="InterPro" id="IPR000192">
    <property type="entry name" value="Aminotrans_V_dom"/>
</dbReference>
<evidence type="ECO:0000256" key="8">
    <source>
        <dbReference type="ARBA" id="ARBA00023014"/>
    </source>
</evidence>
<dbReference type="InterPro" id="IPR020578">
    <property type="entry name" value="Aminotrans_V_PyrdxlP_BS"/>
</dbReference>
<sequence>MNNIYFDNSATTKIDPRVLEKMMPYLTEVFGNPGSIHSAGQAALSAVDEARAKVADFFHCAPAEVVFTSGATESNNLAIQGVVDFFVGQGKKIHIITSAIEHPSVLEVFKELQKMKKAEVDFIEVDQFGVLKLDQLKKKIKANTVLISLMYANNEVGSIQPISAVRDVILAERTKREAKALPLYFHIDAVQAANYLPCDVNGLGVDLMTISGHKIYAPKGVGALYLRKGVKVKPQGFGGHYEYGLRPGTLNVAGIVALGAAVDLIMQHGKTDIQKLKTIKEKLINEIDKVEDARFNGQIETQLPNIINVSFLNAEGESLLMMLDLEGIAISTGSACSSGSLEPSHVLTAMGIKPEWSHGSVRISLGRFNTSHEVAPFVGALRAAVDKLRKMAP</sequence>
<dbReference type="Gene3D" id="1.10.260.50">
    <property type="match status" value="1"/>
</dbReference>
<keyword evidence="8" id="KW-0411">Iron-sulfur</keyword>
<dbReference type="InterPro" id="IPR015422">
    <property type="entry name" value="PyrdxlP-dep_Trfase_small"/>
</dbReference>
<comment type="cofactor">
    <cofactor evidence="1 10">
        <name>pyridoxal 5'-phosphate</name>
        <dbReference type="ChEBI" id="CHEBI:597326"/>
    </cofactor>
</comment>
<keyword evidence="4" id="KW-0808">Transferase</keyword>
<dbReference type="EC" id="2.8.1.7" evidence="3"/>
<dbReference type="GO" id="GO:0031071">
    <property type="term" value="F:cysteine desulfurase activity"/>
    <property type="evidence" value="ECO:0007669"/>
    <property type="project" value="UniProtKB-EC"/>
</dbReference>
<dbReference type="PANTHER" id="PTHR11601">
    <property type="entry name" value="CYSTEINE DESULFURYLASE FAMILY MEMBER"/>
    <property type="match status" value="1"/>
</dbReference>
<accession>A0A1F5TEF5</accession>
<name>A0A1F5TEF5_9BACT</name>
<evidence type="ECO:0000256" key="6">
    <source>
        <dbReference type="ARBA" id="ARBA00022898"/>
    </source>
</evidence>
<dbReference type="PIRSF" id="PIRSF005572">
    <property type="entry name" value="NifS"/>
    <property type="match status" value="1"/>
</dbReference>
<reference evidence="12 13" key="1">
    <citation type="journal article" date="2016" name="Nat. Commun.">
        <title>Thousands of microbial genomes shed light on interconnected biogeochemical processes in an aquifer system.</title>
        <authorList>
            <person name="Anantharaman K."/>
            <person name="Brown C.T."/>
            <person name="Hug L.A."/>
            <person name="Sharon I."/>
            <person name="Castelle C.J."/>
            <person name="Probst A.J."/>
            <person name="Thomas B.C."/>
            <person name="Singh A."/>
            <person name="Wilkins M.J."/>
            <person name="Karaoz U."/>
            <person name="Brodie E.L."/>
            <person name="Williams K.H."/>
            <person name="Hubbard S.S."/>
            <person name="Banfield J.F."/>
        </authorList>
    </citation>
    <scope>NUCLEOTIDE SEQUENCE [LARGE SCALE GENOMIC DNA]</scope>
</reference>
<protein>
    <recommendedName>
        <fullName evidence="3">cysteine desulfurase</fullName>
        <ecNumber evidence="3">2.8.1.7</ecNumber>
    </recommendedName>
</protein>
<dbReference type="Proteomes" id="UP000178656">
    <property type="component" value="Unassembled WGS sequence"/>
</dbReference>
<evidence type="ECO:0000313" key="13">
    <source>
        <dbReference type="Proteomes" id="UP000178656"/>
    </source>
</evidence>
<proteinExistence type="inferred from homology"/>
<evidence type="ECO:0000256" key="4">
    <source>
        <dbReference type="ARBA" id="ARBA00022679"/>
    </source>
</evidence>
<dbReference type="InterPro" id="IPR015424">
    <property type="entry name" value="PyrdxlP-dep_Trfase"/>
</dbReference>
<dbReference type="EMBL" id="MFGM01000023">
    <property type="protein sequence ID" value="OGF37322.1"/>
    <property type="molecule type" value="Genomic_DNA"/>
</dbReference>
<evidence type="ECO:0000256" key="2">
    <source>
        <dbReference type="ARBA" id="ARBA00006490"/>
    </source>
</evidence>
<gene>
    <name evidence="12" type="ORF">A2482_04840</name>
</gene>
<keyword evidence="7" id="KW-0408">Iron</keyword>
<feature type="domain" description="Aminotransferase class V" evidence="11">
    <location>
        <begin position="4"/>
        <end position="375"/>
    </location>
</feature>
<evidence type="ECO:0000313" key="12">
    <source>
        <dbReference type="EMBL" id="OGF37322.1"/>
    </source>
</evidence>
<comment type="similarity">
    <text evidence="2">Belongs to the class-V pyridoxal-phosphate-dependent aminotransferase family. NifS/IscS subfamily.</text>
</comment>
<dbReference type="Gene3D" id="3.90.1150.10">
    <property type="entry name" value="Aspartate Aminotransferase, domain 1"/>
    <property type="match status" value="1"/>
</dbReference>
<evidence type="ECO:0000256" key="3">
    <source>
        <dbReference type="ARBA" id="ARBA00012239"/>
    </source>
</evidence>
<dbReference type="InterPro" id="IPR015421">
    <property type="entry name" value="PyrdxlP-dep_Trfase_major"/>
</dbReference>
<comment type="catalytic activity">
    <reaction evidence="9">
        <text>(sulfur carrier)-H + L-cysteine = (sulfur carrier)-SH + L-alanine</text>
        <dbReference type="Rhea" id="RHEA:43892"/>
        <dbReference type="Rhea" id="RHEA-COMP:14737"/>
        <dbReference type="Rhea" id="RHEA-COMP:14739"/>
        <dbReference type="ChEBI" id="CHEBI:29917"/>
        <dbReference type="ChEBI" id="CHEBI:35235"/>
        <dbReference type="ChEBI" id="CHEBI:57972"/>
        <dbReference type="ChEBI" id="CHEBI:64428"/>
        <dbReference type="EC" id="2.8.1.7"/>
    </reaction>
</comment>
<dbReference type="GO" id="GO:0046872">
    <property type="term" value="F:metal ion binding"/>
    <property type="evidence" value="ECO:0007669"/>
    <property type="project" value="UniProtKB-KW"/>
</dbReference>
<dbReference type="SUPFAM" id="SSF53383">
    <property type="entry name" value="PLP-dependent transferases"/>
    <property type="match status" value="1"/>
</dbReference>
<dbReference type="AlphaFoldDB" id="A0A1F5TEF5"/>
<evidence type="ECO:0000256" key="1">
    <source>
        <dbReference type="ARBA" id="ARBA00001933"/>
    </source>
</evidence>
<evidence type="ECO:0000256" key="7">
    <source>
        <dbReference type="ARBA" id="ARBA00023004"/>
    </source>
</evidence>
<evidence type="ECO:0000259" key="11">
    <source>
        <dbReference type="Pfam" id="PF00266"/>
    </source>
</evidence>
<dbReference type="PROSITE" id="PS00595">
    <property type="entry name" value="AA_TRANSFER_CLASS_5"/>
    <property type="match status" value="1"/>
</dbReference>
<comment type="caution">
    <text evidence="12">The sequence shown here is derived from an EMBL/GenBank/DDBJ whole genome shotgun (WGS) entry which is preliminary data.</text>
</comment>
<organism evidence="12 13">
    <name type="scientific">Candidatus Falkowbacteria bacterium RIFOXYC2_FULL_48_21</name>
    <dbReference type="NCBI Taxonomy" id="1798005"/>
    <lineage>
        <taxon>Bacteria</taxon>
        <taxon>Candidatus Falkowiibacteriota</taxon>
    </lineage>
</organism>
<dbReference type="Gene3D" id="3.40.640.10">
    <property type="entry name" value="Type I PLP-dependent aspartate aminotransferase-like (Major domain)"/>
    <property type="match status" value="1"/>
</dbReference>
<dbReference type="PANTHER" id="PTHR11601:SF34">
    <property type="entry name" value="CYSTEINE DESULFURASE"/>
    <property type="match status" value="1"/>
</dbReference>